<organism evidence="6 7">
    <name type="scientific">Mycobacterium [tuberculosis] TKK-01-0051</name>
    <dbReference type="NCBI Taxonomy" id="1324261"/>
    <lineage>
        <taxon>Bacteria</taxon>
        <taxon>Bacillati</taxon>
        <taxon>Actinomycetota</taxon>
        <taxon>Actinomycetes</taxon>
        <taxon>Mycobacteriales</taxon>
        <taxon>Mycobacteriaceae</taxon>
        <taxon>Mycobacterium</taxon>
        <taxon>Mycobacterium avium complex (MAC)</taxon>
    </lineage>
</organism>
<dbReference type="Pfam" id="PF02211">
    <property type="entry name" value="NHase_beta_C"/>
    <property type="match status" value="1"/>
</dbReference>
<protein>
    <recommendedName>
        <fullName evidence="1">nitrile hydratase</fullName>
        <ecNumber evidence="1">4.2.1.84</ecNumber>
    </recommendedName>
</protein>
<sequence length="233" mass="25895">MGGRVEFFGPVVREPNEPVFHTRGEGRVFGMALFVLILLGRNIDAFRFAMERLPREVYLSGYYPRWLAAVEGDLVRGGYLDPGEVDRRLAGCASPAATRRICRMRVAAASRMISFLLRPHFPCWFAAHALPLLVGTSRPTLRGPRFAAGDRVRVGDRRTTGHTRRPGYVVGKPGVVVAHLGSTTFPDAHAVGRHARPQHLYTVSFQTGDLWGNRSEPAAEIRVDLYEAYLEPA</sequence>
<evidence type="ECO:0000256" key="3">
    <source>
        <dbReference type="ARBA" id="ARBA00044877"/>
    </source>
</evidence>
<keyword evidence="2" id="KW-0456">Lyase</keyword>
<dbReference type="EC" id="4.2.1.84" evidence="1"/>
<dbReference type="InterPro" id="IPR049054">
    <property type="entry name" value="CN_hydtase_beta-like_N"/>
</dbReference>
<evidence type="ECO:0000259" key="5">
    <source>
        <dbReference type="Pfam" id="PF21006"/>
    </source>
</evidence>
<keyword evidence="7" id="KW-1185">Reference proteome</keyword>
<evidence type="ECO:0000256" key="1">
    <source>
        <dbReference type="ARBA" id="ARBA00013079"/>
    </source>
</evidence>
<dbReference type="GO" id="GO:0018822">
    <property type="term" value="F:nitrile hydratase activity"/>
    <property type="evidence" value="ECO:0007669"/>
    <property type="project" value="UniProtKB-EC"/>
</dbReference>
<accession>A0A051UK21</accession>
<feature type="domain" description="Nitrile hydratase beta subunit" evidence="4">
    <location>
        <begin position="137"/>
        <end position="232"/>
    </location>
</feature>
<dbReference type="HOGENOM" id="CLU_106294_0_0_11"/>
<evidence type="ECO:0000259" key="4">
    <source>
        <dbReference type="Pfam" id="PF02211"/>
    </source>
</evidence>
<name>A0A051UK21_9MYCO</name>
<evidence type="ECO:0000313" key="6">
    <source>
        <dbReference type="EMBL" id="KBZ69323.1"/>
    </source>
</evidence>
<dbReference type="PATRIC" id="fig|1324261.3.peg.39"/>
<dbReference type="EMBL" id="JLXW01000001">
    <property type="protein sequence ID" value="KBZ69323.1"/>
    <property type="molecule type" value="Genomic_DNA"/>
</dbReference>
<feature type="domain" description="Nitrile hydratase beta subunit-like N-terminal" evidence="5">
    <location>
        <begin position="1"/>
        <end position="92"/>
    </location>
</feature>
<dbReference type="AlphaFoldDB" id="A0A051UK21"/>
<dbReference type="Proteomes" id="UP000025947">
    <property type="component" value="Unassembled WGS sequence"/>
</dbReference>
<comment type="caution">
    <text evidence="6">The sequence shown here is derived from an EMBL/GenBank/DDBJ whole genome shotgun (WGS) entry which is preliminary data.</text>
</comment>
<comment type="catalytic activity">
    <reaction evidence="3">
        <text>an aliphatic primary amide = an aliphatic nitrile + H2O</text>
        <dbReference type="Rhea" id="RHEA:12673"/>
        <dbReference type="ChEBI" id="CHEBI:15377"/>
        <dbReference type="ChEBI" id="CHEBI:65285"/>
        <dbReference type="ChEBI" id="CHEBI:80291"/>
        <dbReference type="EC" id="4.2.1.84"/>
    </reaction>
</comment>
<evidence type="ECO:0000256" key="2">
    <source>
        <dbReference type="ARBA" id="ARBA00023239"/>
    </source>
</evidence>
<dbReference type="SUPFAM" id="SSF50090">
    <property type="entry name" value="Electron transport accessory proteins"/>
    <property type="match status" value="1"/>
</dbReference>
<dbReference type="Gene3D" id="2.30.30.50">
    <property type="match status" value="1"/>
</dbReference>
<proteinExistence type="predicted"/>
<reference evidence="6 7" key="1">
    <citation type="submission" date="2014-04" db="EMBL/GenBank/DDBJ databases">
        <title>The Genome Sequence of Mycobacterium tuberculosis TKK-01-0051.</title>
        <authorList>
            <consortium name="The Broad Institute Genomics Platform"/>
            <consortium name="The Broad Institute Genome Sequencing Center for Infectious Disease"/>
            <person name="Earl A.M."/>
            <person name="Cohen K."/>
            <person name="Pym A."/>
            <person name="Bishai W."/>
            <person name="Maharaj K."/>
            <person name="Desjardins C."/>
            <person name="Abeel T."/>
            <person name="Young S."/>
            <person name="Zeng Q."/>
            <person name="Gargeya S."/>
            <person name="Abouelleil A."/>
            <person name="Alvarado L."/>
            <person name="Chapman S.B."/>
            <person name="Gainer-Dewar J."/>
            <person name="Goldberg J."/>
            <person name="Griggs A."/>
            <person name="Gujja S."/>
            <person name="Hansen M."/>
            <person name="Howarth C."/>
            <person name="Imamovic A."/>
            <person name="Larimer J."/>
            <person name="Murphy C."/>
            <person name="Naylor J."/>
            <person name="Pearson M."/>
            <person name="Poon T.W."/>
            <person name="Priest M."/>
            <person name="Roberts A."/>
            <person name="Saif S."/>
            <person name="Shea T."/>
            <person name="Sykes S."/>
            <person name="Wortman J."/>
            <person name="Nusbaum C."/>
            <person name="Birren B."/>
        </authorList>
    </citation>
    <scope>NUCLEOTIDE SEQUENCE [LARGE SCALE GENOMIC DNA]</scope>
    <source>
        <strain evidence="6 7">TKK-01-0051</strain>
    </source>
</reference>
<dbReference type="InterPro" id="IPR024690">
    <property type="entry name" value="CN_hydtase_beta_dom_C"/>
</dbReference>
<dbReference type="InterPro" id="IPR008990">
    <property type="entry name" value="Elect_transpt_acc-like_dom_sf"/>
</dbReference>
<dbReference type="Pfam" id="PF21006">
    <property type="entry name" value="NHase_beta_N"/>
    <property type="match status" value="1"/>
</dbReference>
<gene>
    <name evidence="6" type="ORF">K875_00038</name>
</gene>
<dbReference type="Gene3D" id="1.10.472.20">
    <property type="entry name" value="Nitrile hydratase, beta subunit"/>
    <property type="match status" value="1"/>
</dbReference>
<evidence type="ECO:0000313" key="7">
    <source>
        <dbReference type="Proteomes" id="UP000025947"/>
    </source>
</evidence>
<dbReference type="InterPro" id="IPR042262">
    <property type="entry name" value="CN_hydtase_beta_C"/>
</dbReference>